<evidence type="ECO:0000256" key="2">
    <source>
        <dbReference type="ARBA" id="ARBA00022448"/>
    </source>
</evidence>
<dbReference type="InterPro" id="IPR000515">
    <property type="entry name" value="MetI-like"/>
</dbReference>
<evidence type="ECO:0000256" key="9">
    <source>
        <dbReference type="SAM" id="MobiDB-lite"/>
    </source>
</evidence>
<evidence type="ECO:0000256" key="8">
    <source>
        <dbReference type="RuleBase" id="RU363032"/>
    </source>
</evidence>
<feature type="transmembrane region" description="Helical" evidence="8">
    <location>
        <begin position="86"/>
        <end position="106"/>
    </location>
</feature>
<dbReference type="Gene3D" id="1.10.3720.10">
    <property type="entry name" value="MetI-like"/>
    <property type="match status" value="1"/>
</dbReference>
<comment type="caution">
    <text evidence="11">The sequence shown here is derived from an EMBL/GenBank/DDBJ whole genome shotgun (WGS) entry which is preliminary data.</text>
</comment>
<dbReference type="PROSITE" id="PS50928">
    <property type="entry name" value="ABC_TM1"/>
    <property type="match status" value="1"/>
</dbReference>
<protein>
    <submittedName>
        <fullName evidence="11">Amino acid ABC transporter permease</fullName>
    </submittedName>
</protein>
<feature type="transmembrane region" description="Helical" evidence="8">
    <location>
        <begin position="160"/>
        <end position="179"/>
    </location>
</feature>
<keyword evidence="3" id="KW-1003">Cell membrane</keyword>
<organism evidence="11 12">
    <name type="scientific">Amycolatopsis rubida</name>
    <dbReference type="NCBI Taxonomy" id="112413"/>
    <lineage>
        <taxon>Bacteria</taxon>
        <taxon>Bacillati</taxon>
        <taxon>Actinomycetota</taxon>
        <taxon>Actinomycetes</taxon>
        <taxon>Pseudonocardiales</taxon>
        <taxon>Pseudonocardiaceae</taxon>
        <taxon>Amycolatopsis</taxon>
    </lineage>
</organism>
<sequence>MSSEKSAGLAPPEHRDVAGGLPSDDVPTVPLRHPWRWASAVAVVLLLLWFLDVLVTTDAFQWGVVGQYLFSGTVLSGVVHTLEMTVLCMLIGMVIGTVIAVMRLSPNPVLNRVAHLYQWFFRGTPPLVQLIFWFNLASVFPAIGLTVFGTEVFSFNTNSVMTPFVAALLGLGLSFSAYYSEIVRAGILSVDEGQADAARAYGLTRFQTLRHIVLPQAMRVIIPPTGNEAIGMLKFTSLATIVSYSELLQTVSAIYNTNFQTIPLLIVAALWYLFMTSVLSIGQYFLEKRFARGSRQVGRQPAMYRFWSSVLRRVRQA</sequence>
<feature type="transmembrane region" description="Helical" evidence="8">
    <location>
        <begin position="126"/>
        <end position="148"/>
    </location>
</feature>
<evidence type="ECO:0000256" key="1">
    <source>
        <dbReference type="ARBA" id="ARBA00004651"/>
    </source>
</evidence>
<evidence type="ECO:0000256" key="4">
    <source>
        <dbReference type="ARBA" id="ARBA00022692"/>
    </source>
</evidence>
<dbReference type="PANTHER" id="PTHR30614:SF0">
    <property type="entry name" value="L-CYSTINE TRANSPORT SYSTEM PERMEASE PROTEIN TCYL"/>
    <property type="match status" value="1"/>
</dbReference>
<keyword evidence="7 8" id="KW-0472">Membrane</keyword>
<keyword evidence="5" id="KW-0029">Amino-acid transport</keyword>
<feature type="transmembrane region" description="Helical" evidence="8">
    <location>
        <begin position="37"/>
        <end position="54"/>
    </location>
</feature>
<keyword evidence="2 8" id="KW-0813">Transport</keyword>
<accession>A0ABX0C872</accession>
<name>A0ABX0C872_9PSEU</name>
<dbReference type="SUPFAM" id="SSF161098">
    <property type="entry name" value="MetI-like"/>
    <property type="match status" value="1"/>
</dbReference>
<dbReference type="InterPro" id="IPR035906">
    <property type="entry name" value="MetI-like_sf"/>
</dbReference>
<feature type="domain" description="ABC transmembrane type-1" evidence="10">
    <location>
        <begin position="78"/>
        <end position="283"/>
    </location>
</feature>
<keyword evidence="4 8" id="KW-0812">Transmembrane</keyword>
<evidence type="ECO:0000256" key="3">
    <source>
        <dbReference type="ARBA" id="ARBA00022475"/>
    </source>
</evidence>
<dbReference type="Proteomes" id="UP000470404">
    <property type="component" value="Unassembled WGS sequence"/>
</dbReference>
<comment type="similarity">
    <text evidence="8">Belongs to the binding-protein-dependent transport system permease family.</text>
</comment>
<feature type="transmembrane region" description="Helical" evidence="8">
    <location>
        <begin position="262"/>
        <end position="286"/>
    </location>
</feature>
<keyword evidence="6 8" id="KW-1133">Transmembrane helix</keyword>
<dbReference type="InterPro" id="IPR043429">
    <property type="entry name" value="ArtM/GltK/GlnP/TcyL/YhdX-like"/>
</dbReference>
<dbReference type="CDD" id="cd06261">
    <property type="entry name" value="TM_PBP2"/>
    <property type="match status" value="1"/>
</dbReference>
<proteinExistence type="inferred from homology"/>
<evidence type="ECO:0000313" key="11">
    <source>
        <dbReference type="EMBL" id="NEC61165.1"/>
    </source>
</evidence>
<evidence type="ECO:0000256" key="7">
    <source>
        <dbReference type="ARBA" id="ARBA00023136"/>
    </source>
</evidence>
<keyword evidence="12" id="KW-1185">Reference proteome</keyword>
<evidence type="ECO:0000256" key="6">
    <source>
        <dbReference type="ARBA" id="ARBA00022989"/>
    </source>
</evidence>
<evidence type="ECO:0000256" key="5">
    <source>
        <dbReference type="ARBA" id="ARBA00022970"/>
    </source>
</evidence>
<dbReference type="Pfam" id="PF00528">
    <property type="entry name" value="BPD_transp_1"/>
    <property type="match status" value="1"/>
</dbReference>
<evidence type="ECO:0000259" key="10">
    <source>
        <dbReference type="PROSITE" id="PS50928"/>
    </source>
</evidence>
<dbReference type="EMBL" id="JAAGNC010000189">
    <property type="protein sequence ID" value="NEC61165.1"/>
    <property type="molecule type" value="Genomic_DNA"/>
</dbReference>
<dbReference type="PANTHER" id="PTHR30614">
    <property type="entry name" value="MEMBRANE COMPONENT OF AMINO ACID ABC TRANSPORTER"/>
    <property type="match status" value="1"/>
</dbReference>
<reference evidence="11 12" key="1">
    <citation type="submission" date="2020-01" db="EMBL/GenBank/DDBJ databases">
        <title>Insect and environment-associated Actinomycetes.</title>
        <authorList>
            <person name="Currrie C."/>
            <person name="Chevrette M."/>
            <person name="Carlson C."/>
            <person name="Stubbendieck R."/>
            <person name="Wendt-Pienkowski E."/>
        </authorList>
    </citation>
    <scope>NUCLEOTIDE SEQUENCE [LARGE SCALE GENOMIC DNA]</scope>
    <source>
        <strain evidence="11 12">SID8386</strain>
    </source>
</reference>
<evidence type="ECO:0000313" key="12">
    <source>
        <dbReference type="Proteomes" id="UP000470404"/>
    </source>
</evidence>
<dbReference type="InterPro" id="IPR010065">
    <property type="entry name" value="AA_ABC_transptr_permease_3TM"/>
</dbReference>
<dbReference type="RefSeq" id="WP_095213583.1">
    <property type="nucleotide sequence ID" value="NZ_JAAGNC010000189.1"/>
</dbReference>
<dbReference type="NCBIfam" id="TIGR01726">
    <property type="entry name" value="HEQRo_perm_3TM"/>
    <property type="match status" value="1"/>
</dbReference>
<comment type="subcellular location">
    <subcellularLocation>
        <location evidence="1 8">Cell membrane</location>
        <topology evidence="1 8">Multi-pass membrane protein</topology>
    </subcellularLocation>
</comment>
<gene>
    <name evidence="11" type="ORF">G3I59_37605</name>
</gene>
<feature type="region of interest" description="Disordered" evidence="9">
    <location>
        <begin position="1"/>
        <end position="21"/>
    </location>
</feature>